<dbReference type="Gene3D" id="3.90.550.10">
    <property type="entry name" value="Spore Coat Polysaccharide Biosynthesis Protein SpsA, Chain A"/>
    <property type="match status" value="1"/>
</dbReference>
<dbReference type="InterPro" id="IPR001173">
    <property type="entry name" value="Glyco_trans_2-like"/>
</dbReference>
<sequence>MPSPRLSIIIPTHNRPQLLRRAIRSALAQTISNIEIVVVDDESKPPVALPDYPQVKVIRLSPNQGGAAARNIGAKAANARWITYLDDDDELMPQMAQVSLEEIAKTTSTEPVGILSALAELDSQGHIRKVHTPPTLPKGKHFCLEEINRNQSFASKQTLVIERQVLLSIGGFDESFTSRVHTELFLRLNPVCSLVGLPIVTYRLYAHEGPRVSSNLERRQQNFHRLLKKHQAVFLKYPRRRYADFVFNHAYMLRRNGYHMAAFKALGQALKIHPLQTVARLGSPYKSRLLKQLSFIRPMPSSASTHRS</sequence>
<reference evidence="3" key="1">
    <citation type="submission" date="2018-04" db="EMBL/GenBank/DDBJ databases">
        <authorList>
            <person name="Cornet L."/>
        </authorList>
    </citation>
    <scope>NUCLEOTIDE SEQUENCE [LARGE SCALE GENOMIC DNA]</scope>
</reference>
<dbReference type="InterPro" id="IPR050834">
    <property type="entry name" value="Glycosyltransf_2"/>
</dbReference>
<dbReference type="GO" id="GO:0016740">
    <property type="term" value="F:transferase activity"/>
    <property type="evidence" value="ECO:0007669"/>
    <property type="project" value="UniProtKB-KW"/>
</dbReference>
<organism evidence="2 3">
    <name type="scientific">Leptolyngbya foveolarum</name>
    <dbReference type="NCBI Taxonomy" id="47253"/>
    <lineage>
        <taxon>Bacteria</taxon>
        <taxon>Bacillati</taxon>
        <taxon>Cyanobacteriota</taxon>
        <taxon>Cyanophyceae</taxon>
        <taxon>Leptolyngbyales</taxon>
        <taxon>Leptolyngbyaceae</taxon>
        <taxon>Leptolyngbya group</taxon>
        <taxon>Leptolyngbya</taxon>
    </lineage>
</organism>
<dbReference type="SUPFAM" id="SSF53448">
    <property type="entry name" value="Nucleotide-diphospho-sugar transferases"/>
    <property type="match status" value="1"/>
</dbReference>
<dbReference type="AlphaFoldDB" id="A0A2W4U0C5"/>
<dbReference type="Pfam" id="PF00535">
    <property type="entry name" value="Glycos_transf_2"/>
    <property type="match status" value="1"/>
</dbReference>
<dbReference type="CDD" id="cd00761">
    <property type="entry name" value="Glyco_tranf_GTA_type"/>
    <property type="match status" value="1"/>
</dbReference>
<reference evidence="2 3" key="2">
    <citation type="submission" date="2018-06" db="EMBL/GenBank/DDBJ databases">
        <title>Metagenomic assembly of (sub)arctic Cyanobacteria and their associated microbiome from non-axenic cultures.</title>
        <authorList>
            <person name="Baurain D."/>
        </authorList>
    </citation>
    <scope>NUCLEOTIDE SEQUENCE [LARGE SCALE GENOMIC DNA]</scope>
    <source>
        <strain evidence="2">ULC129bin1</strain>
    </source>
</reference>
<dbReference type="EMBL" id="QBMC01000108">
    <property type="protein sequence ID" value="PZO14483.1"/>
    <property type="molecule type" value="Genomic_DNA"/>
</dbReference>
<evidence type="ECO:0000259" key="1">
    <source>
        <dbReference type="Pfam" id="PF00535"/>
    </source>
</evidence>
<feature type="domain" description="Glycosyltransferase 2-like" evidence="1">
    <location>
        <begin position="7"/>
        <end position="105"/>
    </location>
</feature>
<protein>
    <submittedName>
        <fullName evidence="2">Glycosyl transferase family 2</fullName>
    </submittedName>
</protein>
<dbReference type="PANTHER" id="PTHR43685:SF2">
    <property type="entry name" value="GLYCOSYLTRANSFERASE 2-LIKE DOMAIN-CONTAINING PROTEIN"/>
    <property type="match status" value="1"/>
</dbReference>
<dbReference type="Proteomes" id="UP000249354">
    <property type="component" value="Unassembled WGS sequence"/>
</dbReference>
<dbReference type="PANTHER" id="PTHR43685">
    <property type="entry name" value="GLYCOSYLTRANSFERASE"/>
    <property type="match status" value="1"/>
</dbReference>
<proteinExistence type="predicted"/>
<evidence type="ECO:0000313" key="2">
    <source>
        <dbReference type="EMBL" id="PZO14483.1"/>
    </source>
</evidence>
<keyword evidence="2" id="KW-0808">Transferase</keyword>
<accession>A0A2W4U0C5</accession>
<comment type="caution">
    <text evidence="2">The sequence shown here is derived from an EMBL/GenBank/DDBJ whole genome shotgun (WGS) entry which is preliminary data.</text>
</comment>
<dbReference type="InterPro" id="IPR029044">
    <property type="entry name" value="Nucleotide-diphossugar_trans"/>
</dbReference>
<name>A0A2W4U0C5_9CYAN</name>
<evidence type="ECO:0000313" key="3">
    <source>
        <dbReference type="Proteomes" id="UP000249354"/>
    </source>
</evidence>
<gene>
    <name evidence="2" type="ORF">DCF25_14905</name>
</gene>